<dbReference type="EMBL" id="BDQV01000675">
    <property type="protein sequence ID" value="GAY67244.1"/>
    <property type="molecule type" value="Genomic_DNA"/>
</dbReference>
<dbReference type="Proteomes" id="UP000236630">
    <property type="component" value="Unassembled WGS sequence"/>
</dbReference>
<organism evidence="1 2">
    <name type="scientific">Citrus unshiu</name>
    <name type="common">Satsuma mandarin</name>
    <name type="synonym">Citrus nobilis var. unshiu</name>
    <dbReference type="NCBI Taxonomy" id="55188"/>
    <lineage>
        <taxon>Eukaryota</taxon>
        <taxon>Viridiplantae</taxon>
        <taxon>Streptophyta</taxon>
        <taxon>Embryophyta</taxon>
        <taxon>Tracheophyta</taxon>
        <taxon>Spermatophyta</taxon>
        <taxon>Magnoliopsida</taxon>
        <taxon>eudicotyledons</taxon>
        <taxon>Gunneridae</taxon>
        <taxon>Pentapetalae</taxon>
        <taxon>rosids</taxon>
        <taxon>malvids</taxon>
        <taxon>Sapindales</taxon>
        <taxon>Rutaceae</taxon>
        <taxon>Aurantioideae</taxon>
        <taxon>Citrus</taxon>
    </lineage>
</organism>
<gene>
    <name evidence="1" type="ORF">CUMW_255050</name>
</gene>
<name>A0A2H5QRL0_CITUN</name>
<sequence length="63" mass="7810">MRLLLKLQLILHETITDIYKSDYYWDQLTSMLMERCPDFNPHKYSRDVYSYTWVREKTAFTQI</sequence>
<keyword evidence="2" id="KW-1185">Reference proteome</keyword>
<accession>A0A2H5QRL0</accession>
<evidence type="ECO:0000313" key="2">
    <source>
        <dbReference type="Proteomes" id="UP000236630"/>
    </source>
</evidence>
<protein>
    <submittedName>
        <fullName evidence="1">Uncharacterized protein</fullName>
    </submittedName>
</protein>
<comment type="caution">
    <text evidence="1">The sequence shown here is derived from an EMBL/GenBank/DDBJ whole genome shotgun (WGS) entry which is preliminary data.</text>
</comment>
<reference evidence="1 2" key="1">
    <citation type="journal article" date="2017" name="Front. Genet.">
        <title>Draft sequencing of the heterozygous diploid genome of Satsuma (Citrus unshiu Marc.) using a hybrid assembly approach.</title>
        <authorList>
            <person name="Shimizu T."/>
            <person name="Tanizawa Y."/>
            <person name="Mochizuki T."/>
            <person name="Nagasaki H."/>
            <person name="Yoshioka T."/>
            <person name="Toyoda A."/>
            <person name="Fujiyama A."/>
            <person name="Kaminuma E."/>
            <person name="Nakamura Y."/>
        </authorList>
    </citation>
    <scope>NUCLEOTIDE SEQUENCE [LARGE SCALE GENOMIC DNA]</scope>
    <source>
        <strain evidence="2">cv. Miyagawa wase</strain>
    </source>
</reference>
<evidence type="ECO:0000313" key="1">
    <source>
        <dbReference type="EMBL" id="GAY67244.1"/>
    </source>
</evidence>
<proteinExistence type="predicted"/>
<dbReference type="AlphaFoldDB" id="A0A2H5QRL0"/>